<dbReference type="EMBL" id="JAVRBK010000006">
    <property type="protein sequence ID" value="KAK5642046.1"/>
    <property type="molecule type" value="Genomic_DNA"/>
</dbReference>
<sequence length="100" mass="11487">MKIITLVIFVTVTQAYPPGQLLYSDNLSNSVDEIYDSYLSVSDDDKEDVNPPPPEPYVNKFMEEEDDVNLANPDETERVEKTSIVHVQTREKNKRYSSCK</sequence>
<proteinExistence type="predicted"/>
<protein>
    <submittedName>
        <fullName evidence="2">Uncharacterized protein</fullName>
    </submittedName>
</protein>
<dbReference type="AlphaFoldDB" id="A0AAN7VBJ8"/>
<organism evidence="2 3">
    <name type="scientific">Pyrocoelia pectoralis</name>
    <dbReference type="NCBI Taxonomy" id="417401"/>
    <lineage>
        <taxon>Eukaryota</taxon>
        <taxon>Metazoa</taxon>
        <taxon>Ecdysozoa</taxon>
        <taxon>Arthropoda</taxon>
        <taxon>Hexapoda</taxon>
        <taxon>Insecta</taxon>
        <taxon>Pterygota</taxon>
        <taxon>Neoptera</taxon>
        <taxon>Endopterygota</taxon>
        <taxon>Coleoptera</taxon>
        <taxon>Polyphaga</taxon>
        <taxon>Elateriformia</taxon>
        <taxon>Elateroidea</taxon>
        <taxon>Lampyridae</taxon>
        <taxon>Lampyrinae</taxon>
        <taxon>Pyrocoelia</taxon>
    </lineage>
</organism>
<dbReference type="Proteomes" id="UP001329430">
    <property type="component" value="Chromosome 6"/>
</dbReference>
<feature type="chain" id="PRO_5043052843" evidence="1">
    <location>
        <begin position="16"/>
        <end position="100"/>
    </location>
</feature>
<gene>
    <name evidence="2" type="ORF">RI129_008213</name>
</gene>
<accession>A0AAN7VBJ8</accession>
<name>A0AAN7VBJ8_9COLE</name>
<comment type="caution">
    <text evidence="2">The sequence shown here is derived from an EMBL/GenBank/DDBJ whole genome shotgun (WGS) entry which is preliminary data.</text>
</comment>
<keyword evidence="1" id="KW-0732">Signal</keyword>
<feature type="signal peptide" evidence="1">
    <location>
        <begin position="1"/>
        <end position="15"/>
    </location>
</feature>
<reference evidence="2 3" key="1">
    <citation type="journal article" date="2024" name="Insects">
        <title>An Improved Chromosome-Level Genome Assembly of the Firefly Pyrocoelia pectoralis.</title>
        <authorList>
            <person name="Fu X."/>
            <person name="Meyer-Rochow V.B."/>
            <person name="Ballantyne L."/>
            <person name="Zhu X."/>
        </authorList>
    </citation>
    <scope>NUCLEOTIDE SEQUENCE [LARGE SCALE GENOMIC DNA]</scope>
    <source>
        <strain evidence="2">XCY_ONT2</strain>
    </source>
</reference>
<keyword evidence="3" id="KW-1185">Reference proteome</keyword>
<evidence type="ECO:0000256" key="1">
    <source>
        <dbReference type="SAM" id="SignalP"/>
    </source>
</evidence>
<evidence type="ECO:0000313" key="2">
    <source>
        <dbReference type="EMBL" id="KAK5642046.1"/>
    </source>
</evidence>
<evidence type="ECO:0000313" key="3">
    <source>
        <dbReference type="Proteomes" id="UP001329430"/>
    </source>
</evidence>